<dbReference type="GO" id="GO:0006281">
    <property type="term" value="P:DNA repair"/>
    <property type="evidence" value="ECO:0007669"/>
    <property type="project" value="UniProtKB-UniRule"/>
</dbReference>
<keyword evidence="5 7" id="KW-0234">DNA repair</keyword>
<name>A0AAV3S047_LITER</name>
<gene>
    <name evidence="9" type="ORF">LIER_33337</name>
</gene>
<evidence type="ECO:0000256" key="5">
    <source>
        <dbReference type="ARBA" id="ARBA00023204"/>
    </source>
</evidence>
<keyword evidence="4 7" id="KW-0233">DNA recombination</keyword>
<evidence type="ECO:0000313" key="9">
    <source>
        <dbReference type="EMBL" id="GAA0186049.1"/>
    </source>
</evidence>
<comment type="subcellular location">
    <subcellularLocation>
        <location evidence="1 7">Nucleus</location>
    </subcellularLocation>
</comment>
<dbReference type="Pfam" id="PF08743">
    <property type="entry name" value="Nse4_C"/>
    <property type="match status" value="1"/>
</dbReference>
<keyword evidence="10" id="KW-1185">Reference proteome</keyword>
<organism evidence="9 10">
    <name type="scientific">Lithospermum erythrorhizon</name>
    <name type="common">Purple gromwell</name>
    <name type="synonym">Lithospermum officinale var. erythrorhizon</name>
    <dbReference type="NCBI Taxonomy" id="34254"/>
    <lineage>
        <taxon>Eukaryota</taxon>
        <taxon>Viridiplantae</taxon>
        <taxon>Streptophyta</taxon>
        <taxon>Embryophyta</taxon>
        <taxon>Tracheophyta</taxon>
        <taxon>Spermatophyta</taxon>
        <taxon>Magnoliopsida</taxon>
        <taxon>eudicotyledons</taxon>
        <taxon>Gunneridae</taxon>
        <taxon>Pentapetalae</taxon>
        <taxon>asterids</taxon>
        <taxon>lamiids</taxon>
        <taxon>Boraginales</taxon>
        <taxon>Boraginaceae</taxon>
        <taxon>Boraginoideae</taxon>
        <taxon>Lithospermeae</taxon>
        <taxon>Lithospermum</taxon>
    </lineage>
</organism>
<feature type="domain" description="Non-structural maintenance of chromosome element 4 C-terminal" evidence="8">
    <location>
        <begin position="148"/>
        <end position="234"/>
    </location>
</feature>
<dbReference type="InterPro" id="IPR027786">
    <property type="entry name" value="Nse4/EID"/>
</dbReference>
<proteinExistence type="inferred from homology"/>
<evidence type="ECO:0000256" key="6">
    <source>
        <dbReference type="ARBA" id="ARBA00023242"/>
    </source>
</evidence>
<reference evidence="9 10" key="1">
    <citation type="submission" date="2024-01" db="EMBL/GenBank/DDBJ databases">
        <title>The complete chloroplast genome sequence of Lithospermum erythrorhizon: insights into the phylogenetic relationship among Boraginaceae species and the maternal lineages of purple gromwells.</title>
        <authorList>
            <person name="Okada T."/>
            <person name="Watanabe K."/>
        </authorList>
    </citation>
    <scope>NUCLEOTIDE SEQUENCE [LARGE SCALE GENOMIC DNA]</scope>
</reference>
<dbReference type="PANTHER" id="PTHR16140">
    <property type="entry name" value="NON-STRUCTURAL MAINTENANCE OF CHROMOSOMES ELEMENT 4"/>
    <property type="match status" value="1"/>
</dbReference>
<evidence type="ECO:0000313" key="10">
    <source>
        <dbReference type="Proteomes" id="UP001454036"/>
    </source>
</evidence>
<evidence type="ECO:0000256" key="3">
    <source>
        <dbReference type="ARBA" id="ARBA00022763"/>
    </source>
</evidence>
<accession>A0AAV3S047</accession>
<protein>
    <recommendedName>
        <fullName evidence="7">Non-structural maintenance of chromosomes element 4</fullName>
    </recommendedName>
</protein>
<keyword evidence="6 7" id="KW-0539">Nucleus</keyword>
<evidence type="ECO:0000259" key="8">
    <source>
        <dbReference type="Pfam" id="PF08743"/>
    </source>
</evidence>
<dbReference type="GO" id="GO:0030915">
    <property type="term" value="C:Smc5-Smc6 complex"/>
    <property type="evidence" value="ECO:0007669"/>
    <property type="project" value="UniProtKB-UniRule"/>
</dbReference>
<dbReference type="GO" id="GO:0005634">
    <property type="term" value="C:nucleus"/>
    <property type="evidence" value="ECO:0007669"/>
    <property type="project" value="UniProtKB-SubCell"/>
</dbReference>
<evidence type="ECO:0000256" key="2">
    <source>
        <dbReference type="ARBA" id="ARBA00008997"/>
    </source>
</evidence>
<keyword evidence="3 7" id="KW-0227">DNA damage</keyword>
<evidence type="ECO:0000256" key="1">
    <source>
        <dbReference type="ARBA" id="ARBA00004123"/>
    </source>
</evidence>
<dbReference type="PANTHER" id="PTHR16140:SF20">
    <property type="entry name" value="NON-STRUCTURAL MAINTENANCE OF CHROMOSOMES ELEMENT 4"/>
    <property type="match status" value="1"/>
</dbReference>
<evidence type="ECO:0000256" key="4">
    <source>
        <dbReference type="ARBA" id="ARBA00023172"/>
    </source>
</evidence>
<comment type="function">
    <text evidence="7">Component of the SMC5-SMC6 complex, that promotes sister chromatid alignment after DNA damage and facilitates double-stranded DNA breaks (DSBs) repair via homologous recombination between sister chromatids.</text>
</comment>
<evidence type="ECO:0000256" key="7">
    <source>
        <dbReference type="RuleBase" id="RU365071"/>
    </source>
</evidence>
<dbReference type="AlphaFoldDB" id="A0AAV3S047"/>
<comment type="caution">
    <text evidence="9">The sequence shown here is derived from an EMBL/GenBank/DDBJ whole genome shotgun (WGS) entry which is preliminary data.</text>
</comment>
<sequence>MGCVSVNKPREQLADAEALLELTESLHACVKSHAVSGISTSEFMYCLLKDFKLAGRETRKHRSAECSIDWEELGLSVSPIFKNGKGCNTMLGPMSNVLQQRKAYACRRRTRISKRENPKELDDGAEKTTDTDKNIVVMFEILKKKKTVQLENLVLNRKSFAQTVENLFSLSFLVKDGRVRIDVDDQGSHLVSPTNAPDSKSILSGEDRYDHFVFRFDFSDWKLMMNMVPEGKELMPHRELLLESCYSQATTDNASMKNMSRNHGVSKCEKLNLTDSFG</sequence>
<dbReference type="GO" id="GO:0006310">
    <property type="term" value="P:DNA recombination"/>
    <property type="evidence" value="ECO:0007669"/>
    <property type="project" value="UniProtKB-UniRule"/>
</dbReference>
<dbReference type="InterPro" id="IPR014854">
    <property type="entry name" value="Nse4_C"/>
</dbReference>
<dbReference type="Proteomes" id="UP001454036">
    <property type="component" value="Unassembled WGS sequence"/>
</dbReference>
<dbReference type="EMBL" id="BAABME010013329">
    <property type="protein sequence ID" value="GAA0186049.1"/>
    <property type="molecule type" value="Genomic_DNA"/>
</dbReference>
<comment type="subunit">
    <text evidence="7">Component of the SMC5-SMC6 complex.</text>
</comment>
<comment type="similarity">
    <text evidence="2 7">Belongs to the NSE4 family.</text>
</comment>